<keyword evidence="1" id="KW-1133">Transmembrane helix</keyword>
<keyword evidence="1" id="KW-0812">Transmembrane</keyword>
<dbReference type="EMBL" id="SUTK01000009">
    <property type="protein sequence ID" value="MBE6501411.1"/>
    <property type="molecule type" value="Genomic_DNA"/>
</dbReference>
<evidence type="ECO:0000256" key="1">
    <source>
        <dbReference type="SAM" id="Phobius"/>
    </source>
</evidence>
<dbReference type="AlphaFoldDB" id="A0A8T3V544"/>
<feature type="transmembrane region" description="Helical" evidence="1">
    <location>
        <begin position="121"/>
        <end position="142"/>
    </location>
</feature>
<dbReference type="Proteomes" id="UP000783037">
    <property type="component" value="Unassembled WGS sequence"/>
</dbReference>
<proteinExistence type="predicted"/>
<feature type="transmembrane region" description="Helical" evidence="1">
    <location>
        <begin position="163"/>
        <end position="181"/>
    </location>
</feature>
<comment type="caution">
    <text evidence="2">The sequence shown here is derived from an EMBL/GenBank/DDBJ whole genome shotgun (WGS) entry which is preliminary data.</text>
</comment>
<dbReference type="Pfam" id="PF01944">
    <property type="entry name" value="SpoIIM"/>
    <property type="match status" value="1"/>
</dbReference>
<evidence type="ECO:0000313" key="3">
    <source>
        <dbReference type="Proteomes" id="UP000783037"/>
    </source>
</evidence>
<organism evidence="2 3">
    <name type="scientific">Methanobrevibacter thaueri</name>
    <dbReference type="NCBI Taxonomy" id="190975"/>
    <lineage>
        <taxon>Archaea</taxon>
        <taxon>Methanobacteriati</taxon>
        <taxon>Methanobacteriota</taxon>
        <taxon>Methanomada group</taxon>
        <taxon>Methanobacteria</taxon>
        <taxon>Methanobacteriales</taxon>
        <taxon>Methanobacteriaceae</taxon>
        <taxon>Methanobrevibacter</taxon>
    </lineage>
</organism>
<name>A0A8T3V544_9EURY</name>
<feature type="transmembrane region" description="Helical" evidence="1">
    <location>
        <begin position="12"/>
        <end position="34"/>
    </location>
</feature>
<gene>
    <name evidence="2" type="ORF">E7Z79_03110</name>
</gene>
<protein>
    <submittedName>
        <fullName evidence="2">Stage II sporulation protein M</fullName>
    </submittedName>
</protein>
<evidence type="ECO:0000313" key="2">
    <source>
        <dbReference type="EMBL" id="MBE6501411.1"/>
    </source>
</evidence>
<feature type="transmembrane region" description="Helical" evidence="1">
    <location>
        <begin position="78"/>
        <end position="101"/>
    </location>
</feature>
<dbReference type="InterPro" id="IPR002798">
    <property type="entry name" value="SpoIIM-like"/>
</dbReference>
<accession>A0A8T3V544</accession>
<dbReference type="RefSeq" id="WP_303738525.1">
    <property type="nucleotide sequence ID" value="NZ_SUTK01000009.1"/>
</dbReference>
<reference evidence="2" key="1">
    <citation type="submission" date="2019-04" db="EMBL/GenBank/DDBJ databases">
        <title>Evolution of Biomass-Degrading Anaerobic Consortia Revealed by Metagenomics.</title>
        <authorList>
            <person name="Peng X."/>
        </authorList>
    </citation>
    <scope>NUCLEOTIDE SEQUENCE</scope>
    <source>
        <strain evidence="2">SIG18</strain>
    </source>
</reference>
<sequence>MKEFFKRNRNVLLISLALFLICAIGCAIYAHIAIGDKYGMISQRLYEMKANGTLMTDNKMPRLNTLDLYLHNLGADMVVILGGLLFSVFSVLIVIFNAATIGAPFGTDFTYAVVTILPHGIIEYAALVFSLACAFNITKLEIKMIKNRSFRNTLNEHKRELKDILIMIVIVVVLLAIAAIIECNLVEYIMRWFFGF</sequence>
<keyword evidence="1" id="KW-0472">Membrane</keyword>